<dbReference type="EMBL" id="JAOPGA020001348">
    <property type="protein sequence ID" value="KAL0487546.1"/>
    <property type="molecule type" value="Genomic_DNA"/>
</dbReference>
<feature type="region of interest" description="Disordered" evidence="1">
    <location>
        <begin position="50"/>
        <end position="72"/>
    </location>
</feature>
<sequence>MYIFINWILFCTVQKLLQHIWFISTLAAVKKYNASLRKGKLHVITNEDNSNASASSLANTSDSNRFVEPNAL</sequence>
<keyword evidence="4" id="KW-1185">Reference proteome</keyword>
<dbReference type="AlphaFoldDB" id="A0AAW2ZEF7"/>
<name>A0AAW2ZEF7_9EUKA</name>
<comment type="caution">
    <text evidence="3">The sequence shown here is derived from an EMBL/GenBank/DDBJ whole genome shotgun (WGS) entry which is preliminary data.</text>
</comment>
<accession>A0AAW2ZEF7</accession>
<organism evidence="3 4">
    <name type="scientific">Acrasis kona</name>
    <dbReference type="NCBI Taxonomy" id="1008807"/>
    <lineage>
        <taxon>Eukaryota</taxon>
        <taxon>Discoba</taxon>
        <taxon>Heterolobosea</taxon>
        <taxon>Tetramitia</taxon>
        <taxon>Eutetramitia</taxon>
        <taxon>Acrasidae</taxon>
        <taxon>Acrasis</taxon>
    </lineage>
</organism>
<evidence type="ECO:0000256" key="1">
    <source>
        <dbReference type="SAM" id="MobiDB-lite"/>
    </source>
</evidence>
<keyword evidence="2" id="KW-0732">Signal</keyword>
<protein>
    <submittedName>
        <fullName evidence="3">Uncharacterized protein</fullName>
    </submittedName>
</protein>
<dbReference type="Proteomes" id="UP001431209">
    <property type="component" value="Unassembled WGS sequence"/>
</dbReference>
<feature type="signal peptide" evidence="2">
    <location>
        <begin position="1"/>
        <end position="18"/>
    </location>
</feature>
<reference evidence="3 4" key="1">
    <citation type="submission" date="2024-03" db="EMBL/GenBank/DDBJ databases">
        <title>The Acrasis kona genome and developmental transcriptomes reveal deep origins of eukaryotic multicellular pathways.</title>
        <authorList>
            <person name="Sheikh S."/>
            <person name="Fu C.-J."/>
            <person name="Brown M.W."/>
            <person name="Baldauf S.L."/>
        </authorList>
    </citation>
    <scope>NUCLEOTIDE SEQUENCE [LARGE SCALE GENOMIC DNA]</scope>
    <source>
        <strain evidence="3 4">ATCC MYA-3509</strain>
    </source>
</reference>
<gene>
    <name evidence="3" type="ORF">AKO1_000355</name>
</gene>
<evidence type="ECO:0000313" key="3">
    <source>
        <dbReference type="EMBL" id="KAL0487546.1"/>
    </source>
</evidence>
<evidence type="ECO:0000256" key="2">
    <source>
        <dbReference type="SAM" id="SignalP"/>
    </source>
</evidence>
<feature type="chain" id="PRO_5043665990" evidence="2">
    <location>
        <begin position="19"/>
        <end position="72"/>
    </location>
</feature>
<feature type="compositionally biased region" description="Low complexity" evidence="1">
    <location>
        <begin position="50"/>
        <end position="64"/>
    </location>
</feature>
<evidence type="ECO:0000313" key="4">
    <source>
        <dbReference type="Proteomes" id="UP001431209"/>
    </source>
</evidence>
<proteinExistence type="predicted"/>